<dbReference type="EMBL" id="DS469607">
    <property type="protein sequence ID" value="EDO39422.1"/>
    <property type="molecule type" value="Genomic_DNA"/>
</dbReference>
<gene>
    <name evidence="1" type="ORF">NEMVEDRAFT_v1g110607</name>
</gene>
<feature type="non-terminal residue" evidence="1">
    <location>
        <position position="200"/>
    </location>
</feature>
<dbReference type="OrthoDB" id="6086925at2759"/>
<name>A7SA36_NEMVE</name>
<dbReference type="HOGENOM" id="CLU_056628_2_1_1"/>
<dbReference type="PANTHER" id="PTHR24024">
    <property type="entry name" value="PULMONARY SURFACTANT-ASSOCIATED PROTEIN A"/>
    <property type="match status" value="1"/>
</dbReference>
<dbReference type="Proteomes" id="UP000001593">
    <property type="component" value="Unassembled WGS sequence"/>
</dbReference>
<evidence type="ECO:0008006" key="3">
    <source>
        <dbReference type="Google" id="ProtNLM"/>
    </source>
</evidence>
<dbReference type="KEGG" id="nve:5511033"/>
<keyword evidence="2" id="KW-1185">Reference proteome</keyword>
<accession>A7SA36</accession>
<organism evidence="1 2">
    <name type="scientific">Nematostella vectensis</name>
    <name type="common">Starlet sea anemone</name>
    <dbReference type="NCBI Taxonomy" id="45351"/>
    <lineage>
        <taxon>Eukaryota</taxon>
        <taxon>Metazoa</taxon>
        <taxon>Cnidaria</taxon>
        <taxon>Anthozoa</taxon>
        <taxon>Hexacorallia</taxon>
        <taxon>Actiniaria</taxon>
        <taxon>Edwardsiidae</taxon>
        <taxon>Nematostella</taxon>
    </lineage>
</organism>
<dbReference type="eggNOG" id="ENOG502S5AN">
    <property type="taxonomic scope" value="Eukaryota"/>
</dbReference>
<reference evidence="1 2" key="1">
    <citation type="journal article" date="2007" name="Science">
        <title>Sea anemone genome reveals ancestral eumetazoan gene repertoire and genomic organization.</title>
        <authorList>
            <person name="Putnam N.H."/>
            <person name="Srivastava M."/>
            <person name="Hellsten U."/>
            <person name="Dirks B."/>
            <person name="Chapman J."/>
            <person name="Salamov A."/>
            <person name="Terry A."/>
            <person name="Shapiro H."/>
            <person name="Lindquist E."/>
            <person name="Kapitonov V.V."/>
            <person name="Jurka J."/>
            <person name="Genikhovich G."/>
            <person name="Grigoriev I.V."/>
            <person name="Lucas S.M."/>
            <person name="Steele R.E."/>
            <person name="Finnerty J.R."/>
            <person name="Technau U."/>
            <person name="Martindale M.Q."/>
            <person name="Rokhsar D.S."/>
        </authorList>
    </citation>
    <scope>NUCLEOTIDE SEQUENCE [LARGE SCALE GENOMIC DNA]</scope>
    <source>
        <strain evidence="2">CH2 X CH6</strain>
    </source>
</reference>
<sequence>GDAGPPGPQGAQGPQGISGGGVQYVRWGRTLCPSYSELVYKGRMAGEHYTHTGGGVNYLCLTENPVYGKYKDGIQSEGLLYTTEYEVASSNPFTKNVHEHDAPCAVCYVSSRSAKLLIPGTNVCPAGWSREYHGYLMTAHRGHAHPYEFICVDKEPETLIGSSGSIDGALLYPVSGVCGHGVPCGPYVAGRELTCAVCTR</sequence>
<dbReference type="InParanoid" id="A7SA36"/>
<dbReference type="InterPro" id="IPR051077">
    <property type="entry name" value="Ca-dependent_lectin"/>
</dbReference>
<proteinExistence type="predicted"/>
<evidence type="ECO:0000313" key="2">
    <source>
        <dbReference type="Proteomes" id="UP000001593"/>
    </source>
</evidence>
<evidence type="ECO:0000313" key="1">
    <source>
        <dbReference type="EMBL" id="EDO39422.1"/>
    </source>
</evidence>
<dbReference type="PhylomeDB" id="A7SA36"/>
<dbReference type="GO" id="GO:0005615">
    <property type="term" value="C:extracellular space"/>
    <property type="evidence" value="ECO:0000318"/>
    <property type="project" value="GO_Central"/>
</dbReference>
<protein>
    <recommendedName>
        <fullName evidence="3">Short-chain collagen C4</fullName>
    </recommendedName>
</protein>
<dbReference type="AlphaFoldDB" id="A7SA36"/>
<dbReference type="PANTHER" id="PTHR24024:SF18">
    <property type="entry name" value="SHORT-CHAIN COLLAGEN C4-LIKE"/>
    <property type="match status" value="1"/>
</dbReference>
<dbReference type="OMA" id="GHESHKG"/>